<evidence type="ECO:0000313" key="3">
    <source>
        <dbReference type="Proteomes" id="UP000029120"/>
    </source>
</evidence>
<gene>
    <name evidence="2" type="ordered locus">AALP_Aa6g174900</name>
</gene>
<feature type="region of interest" description="Disordered" evidence="1">
    <location>
        <begin position="162"/>
        <end position="207"/>
    </location>
</feature>
<name>A0A087GPV8_ARAAL</name>
<protein>
    <submittedName>
        <fullName evidence="2">Uncharacterized protein</fullName>
    </submittedName>
</protein>
<dbReference type="EMBL" id="CM002874">
    <property type="protein sequence ID" value="KFK31910.1"/>
    <property type="molecule type" value="Genomic_DNA"/>
</dbReference>
<dbReference type="Gramene" id="KFK31910">
    <property type="protein sequence ID" value="KFK31910"/>
    <property type="gene ID" value="AALP_AA6G174900"/>
</dbReference>
<organism evidence="2 3">
    <name type="scientific">Arabis alpina</name>
    <name type="common">Alpine rock-cress</name>
    <dbReference type="NCBI Taxonomy" id="50452"/>
    <lineage>
        <taxon>Eukaryota</taxon>
        <taxon>Viridiplantae</taxon>
        <taxon>Streptophyta</taxon>
        <taxon>Embryophyta</taxon>
        <taxon>Tracheophyta</taxon>
        <taxon>Spermatophyta</taxon>
        <taxon>Magnoliopsida</taxon>
        <taxon>eudicotyledons</taxon>
        <taxon>Gunneridae</taxon>
        <taxon>Pentapetalae</taxon>
        <taxon>rosids</taxon>
        <taxon>malvids</taxon>
        <taxon>Brassicales</taxon>
        <taxon>Brassicaceae</taxon>
        <taxon>Arabideae</taxon>
        <taxon>Arabis</taxon>
    </lineage>
</organism>
<evidence type="ECO:0000313" key="2">
    <source>
        <dbReference type="EMBL" id="KFK31910.1"/>
    </source>
</evidence>
<reference evidence="3" key="1">
    <citation type="journal article" date="2015" name="Nat. Plants">
        <title>Genome expansion of Arabis alpina linked with retrotransposition and reduced symmetric DNA methylation.</title>
        <authorList>
            <person name="Willing E.M."/>
            <person name="Rawat V."/>
            <person name="Mandakova T."/>
            <person name="Maumus F."/>
            <person name="James G.V."/>
            <person name="Nordstroem K.J."/>
            <person name="Becker C."/>
            <person name="Warthmann N."/>
            <person name="Chica C."/>
            <person name="Szarzynska B."/>
            <person name="Zytnicki M."/>
            <person name="Albani M.C."/>
            <person name="Kiefer C."/>
            <person name="Bergonzi S."/>
            <person name="Castaings L."/>
            <person name="Mateos J.L."/>
            <person name="Berns M.C."/>
            <person name="Bujdoso N."/>
            <person name="Piofczyk T."/>
            <person name="de Lorenzo L."/>
            <person name="Barrero-Sicilia C."/>
            <person name="Mateos I."/>
            <person name="Piednoel M."/>
            <person name="Hagmann J."/>
            <person name="Chen-Min-Tao R."/>
            <person name="Iglesias-Fernandez R."/>
            <person name="Schuster S.C."/>
            <person name="Alonso-Blanco C."/>
            <person name="Roudier F."/>
            <person name="Carbonero P."/>
            <person name="Paz-Ares J."/>
            <person name="Davis S.J."/>
            <person name="Pecinka A."/>
            <person name="Quesneville H."/>
            <person name="Colot V."/>
            <person name="Lysak M.A."/>
            <person name="Weigel D."/>
            <person name="Coupland G."/>
            <person name="Schneeberger K."/>
        </authorList>
    </citation>
    <scope>NUCLEOTIDE SEQUENCE [LARGE SCALE GENOMIC DNA]</scope>
    <source>
        <strain evidence="3">cv. Pajares</strain>
    </source>
</reference>
<feature type="compositionally biased region" description="Low complexity" evidence="1">
    <location>
        <begin position="292"/>
        <end position="308"/>
    </location>
</feature>
<dbReference type="Proteomes" id="UP000029120">
    <property type="component" value="Chromosome 6"/>
</dbReference>
<feature type="region of interest" description="Disordered" evidence="1">
    <location>
        <begin position="287"/>
        <end position="309"/>
    </location>
</feature>
<dbReference type="AlphaFoldDB" id="A0A087GPV8"/>
<proteinExistence type="predicted"/>
<evidence type="ECO:0000256" key="1">
    <source>
        <dbReference type="SAM" id="MobiDB-lite"/>
    </source>
</evidence>
<keyword evidence="3" id="KW-1185">Reference proteome</keyword>
<sequence>MTKTFESLSTSFTSERNASLDVDHEAPPINFDPSSFLTEIEASSSRFAPVYANTLEQTGVNLEASTSFVDTRDRMGGGSGEQYLDEQIGQEQVAHEQVVREIFASQFDVFNISPSLSDERSLGSMRRICHIWDNEYWAAEMRGATPGIPAFNTPSIPIPENLGDFLRADDSSARGSVPGQLNEPKDLGNASRSKGKGKVDLVDKKPEKKRIAAKAEADLEEGRIPAFRIGGTCEVLSSEAPVAHSLGVTPLASLSVSSYSAAVPPCPAVQTAIQTVVQTAVNVPQLPPPSAPLTSSSRPASELSSESSLSKRRRITEDIKIAAEVIKKIGGIEVKFSANLEDLLVPDRFLDWSRDLLNIINSGSHIVGAYEAVVAEKEEQIRSMLAPTDVDAARKELDHQKARGDSWEIVELRASLEKSHLTEDHLRKERDGARRRADDIAGGSFAQNARHSSHLERIRSYLLAFHAQEELKAQLCYRRGARISLEKMVDAEYELPPGLLENYAKEEEEYLAKVESLAADSLGDDILFLTPLPPPVGPPRDVSS</sequence>
<accession>A0A087GPV8</accession>
<feature type="compositionally biased region" description="Basic and acidic residues" evidence="1">
    <location>
        <begin position="197"/>
        <end position="207"/>
    </location>
</feature>